<evidence type="ECO:0000259" key="2">
    <source>
        <dbReference type="Pfam" id="PF20298"/>
    </source>
</evidence>
<evidence type="ECO:0000313" key="3">
    <source>
        <dbReference type="EMBL" id="GEC95733.1"/>
    </source>
</evidence>
<comment type="caution">
    <text evidence="3">The sequence shown here is derived from an EMBL/GenBank/DDBJ whole genome shotgun (WGS) entry which is preliminary data.</text>
</comment>
<evidence type="ECO:0000259" key="1">
    <source>
        <dbReference type="Pfam" id="PF20272"/>
    </source>
</evidence>
<name>A0A4Y4CWT6_ZOORA</name>
<organism evidence="3 4">
    <name type="scientific">Zoogloea ramigera</name>
    <dbReference type="NCBI Taxonomy" id="350"/>
    <lineage>
        <taxon>Bacteria</taxon>
        <taxon>Pseudomonadati</taxon>
        <taxon>Pseudomonadota</taxon>
        <taxon>Betaproteobacteria</taxon>
        <taxon>Rhodocyclales</taxon>
        <taxon>Zoogloeaceae</taxon>
        <taxon>Zoogloea</taxon>
    </lineage>
</organism>
<dbReference type="Pfam" id="PF20298">
    <property type="entry name" value="E2-ntca"/>
    <property type="match status" value="1"/>
</dbReference>
<sequence length="257" mass="29359">MTTAVDLIALAAPDFGGALTRSPDTSAILDLPVKLVDGRIIPYKLLLKQKGDRVTAQEETPQHLPPFCPERHINPDGTFCLYFTGTTCLNVIDEESARAWLETVYRYLKLQERVRLKRRWPNNDTWAHGDAAYHQRQAQAAATAINDRMLSALTDGRLQLKFKRSKGRPILDLWIDSTHIYSVWELDKRVINQKQRCFCGMSGLKVAKRVRRCADHAKRASELVLALRDWEDAEELYWRAMQGKSCCGTCDSCPLRR</sequence>
<feature type="domain" description="Prokaryotic E2" evidence="2">
    <location>
        <begin position="17"/>
        <end position="122"/>
    </location>
</feature>
<proteinExistence type="predicted"/>
<keyword evidence="4" id="KW-1185">Reference proteome</keyword>
<dbReference type="OrthoDB" id="7853656at2"/>
<dbReference type="EMBL" id="BJNV01000026">
    <property type="protein sequence ID" value="GEC95733.1"/>
    <property type="molecule type" value="Genomic_DNA"/>
</dbReference>
<dbReference type="AlphaFoldDB" id="A0A4Y4CWT6"/>
<dbReference type="InterPro" id="IPR046892">
    <property type="entry name" value="E2-Crich"/>
</dbReference>
<dbReference type="Pfam" id="PF20272">
    <property type="entry name" value="E2-Crich"/>
    <property type="match status" value="1"/>
</dbReference>
<protein>
    <submittedName>
        <fullName evidence="3">Uncharacterized protein</fullName>
    </submittedName>
</protein>
<evidence type="ECO:0000313" key="4">
    <source>
        <dbReference type="Proteomes" id="UP000318422"/>
    </source>
</evidence>
<gene>
    <name evidence="3" type="ORF">ZRA01_18060</name>
</gene>
<dbReference type="Proteomes" id="UP000318422">
    <property type="component" value="Unassembled WGS sequence"/>
</dbReference>
<accession>A0A4Y4CWT6</accession>
<feature type="domain" description="Cysteine-rich" evidence="1">
    <location>
        <begin position="127"/>
        <end position="255"/>
    </location>
</feature>
<dbReference type="RefSeq" id="WP_141351458.1">
    <property type="nucleotide sequence ID" value="NZ_BJNV01000026.1"/>
</dbReference>
<dbReference type="InterPro" id="IPR046891">
    <property type="entry name" value="E2-ntca"/>
</dbReference>
<reference evidence="3 4" key="1">
    <citation type="submission" date="2019-06" db="EMBL/GenBank/DDBJ databases">
        <title>Whole genome shotgun sequence of Zoogloea ramigera NBRC 15342.</title>
        <authorList>
            <person name="Hosoyama A."/>
            <person name="Uohara A."/>
            <person name="Ohji S."/>
            <person name="Ichikawa N."/>
        </authorList>
    </citation>
    <scope>NUCLEOTIDE SEQUENCE [LARGE SCALE GENOMIC DNA]</scope>
    <source>
        <strain evidence="3 4">NBRC 15342</strain>
    </source>
</reference>